<dbReference type="InterPro" id="IPR006015">
    <property type="entry name" value="Universal_stress_UspA"/>
</dbReference>
<evidence type="ECO:0000259" key="2">
    <source>
        <dbReference type="Pfam" id="PF00582"/>
    </source>
</evidence>
<dbReference type="SUPFAM" id="SSF52402">
    <property type="entry name" value="Adenine nucleotide alpha hydrolases-like"/>
    <property type="match status" value="2"/>
</dbReference>
<proteinExistence type="inferred from homology"/>
<dbReference type="InterPro" id="IPR006016">
    <property type="entry name" value="UspA"/>
</dbReference>
<keyword evidence="4" id="KW-1185">Reference proteome</keyword>
<comment type="similarity">
    <text evidence="1">Belongs to the universal stress protein A family.</text>
</comment>
<evidence type="ECO:0000256" key="1">
    <source>
        <dbReference type="ARBA" id="ARBA00008791"/>
    </source>
</evidence>
<dbReference type="Proteomes" id="UP001595767">
    <property type="component" value="Unassembled WGS sequence"/>
</dbReference>
<dbReference type="EMBL" id="JBHSBA010000015">
    <property type="protein sequence ID" value="MFC4127851.1"/>
    <property type="molecule type" value="Genomic_DNA"/>
</dbReference>
<sequence>MTLAPDFGGVVAGMLDVDAGDGLVTPQKGSTVTEKKARPTEHRPRPVLAAVDGSANSYQAAAWAAAESVLHHLPLHILTSAAIQTGFGPGMSLGEADLEWLRVDAERVVGEAARVARAAVPDEDLTITTEVAFELAAPLLIDRSTTAEMLVVGSRGIGAFQRGLLGSVSTAVTRHAHCPVAVVQGIVATDPVSAALPVLVGVDGSGNSVPAVRLAFEEASRRKVDLVAVHAFSDSSADLPAFGWEMGRQTAETELSEALAGYRESYPDVAVRGVVVANRPVRALLQEAASAQLLVVGSHGRGGFTSMLLGSTSNALLHSVDIPMIVVRDRNDEGRTV</sequence>
<dbReference type="PANTHER" id="PTHR31964:SF113">
    <property type="entry name" value="USPA DOMAIN-CONTAINING PROTEIN"/>
    <property type="match status" value="1"/>
</dbReference>
<reference evidence="4" key="1">
    <citation type="journal article" date="2019" name="Int. J. Syst. Evol. Microbiol.">
        <title>The Global Catalogue of Microorganisms (GCM) 10K type strain sequencing project: providing services to taxonomists for standard genome sequencing and annotation.</title>
        <authorList>
            <consortium name="The Broad Institute Genomics Platform"/>
            <consortium name="The Broad Institute Genome Sequencing Center for Infectious Disease"/>
            <person name="Wu L."/>
            <person name="Ma J."/>
        </authorList>
    </citation>
    <scope>NUCLEOTIDE SEQUENCE [LARGE SCALE GENOMIC DNA]</scope>
    <source>
        <strain evidence="4">CGMCC 4.7204</strain>
    </source>
</reference>
<gene>
    <name evidence="3" type="ORF">ACFOW8_23270</name>
</gene>
<organism evidence="3 4">
    <name type="scientific">Nocardia rhizosphaerae</name>
    <dbReference type="NCBI Taxonomy" id="1691571"/>
    <lineage>
        <taxon>Bacteria</taxon>
        <taxon>Bacillati</taxon>
        <taxon>Actinomycetota</taxon>
        <taxon>Actinomycetes</taxon>
        <taxon>Mycobacteriales</taxon>
        <taxon>Nocardiaceae</taxon>
        <taxon>Nocardia</taxon>
    </lineage>
</organism>
<evidence type="ECO:0000313" key="3">
    <source>
        <dbReference type="EMBL" id="MFC4127851.1"/>
    </source>
</evidence>
<dbReference type="PANTHER" id="PTHR31964">
    <property type="entry name" value="ADENINE NUCLEOTIDE ALPHA HYDROLASES-LIKE SUPERFAMILY PROTEIN"/>
    <property type="match status" value="1"/>
</dbReference>
<evidence type="ECO:0000313" key="4">
    <source>
        <dbReference type="Proteomes" id="UP001595767"/>
    </source>
</evidence>
<name>A0ABV8LBI6_9NOCA</name>
<accession>A0ABV8LBI6</accession>
<feature type="domain" description="UspA" evidence="2">
    <location>
        <begin position="198"/>
        <end position="328"/>
    </location>
</feature>
<dbReference type="RefSeq" id="WP_378553564.1">
    <property type="nucleotide sequence ID" value="NZ_JBHSBA010000015.1"/>
</dbReference>
<comment type="caution">
    <text evidence="3">The sequence shown here is derived from an EMBL/GenBank/DDBJ whole genome shotgun (WGS) entry which is preliminary data.</text>
</comment>
<dbReference type="Gene3D" id="3.40.50.620">
    <property type="entry name" value="HUPs"/>
    <property type="match status" value="2"/>
</dbReference>
<feature type="domain" description="UspA" evidence="2">
    <location>
        <begin position="45"/>
        <end position="183"/>
    </location>
</feature>
<protein>
    <submittedName>
        <fullName evidence="3">Universal stress protein</fullName>
    </submittedName>
</protein>
<dbReference type="InterPro" id="IPR014729">
    <property type="entry name" value="Rossmann-like_a/b/a_fold"/>
</dbReference>
<dbReference type="PRINTS" id="PR01438">
    <property type="entry name" value="UNVRSLSTRESS"/>
</dbReference>
<dbReference type="Pfam" id="PF00582">
    <property type="entry name" value="Usp"/>
    <property type="match status" value="2"/>
</dbReference>